<dbReference type="VEuPathDB" id="FungiDB:GMDG_04059"/>
<proteinExistence type="predicted"/>
<dbReference type="GO" id="GO:0031511">
    <property type="term" value="C:Mis6-Sim4 complex"/>
    <property type="evidence" value="ECO:0007669"/>
    <property type="project" value="InterPro"/>
</dbReference>
<evidence type="ECO:0008006" key="2">
    <source>
        <dbReference type="Google" id="ProtNLM"/>
    </source>
</evidence>
<dbReference type="EMBL" id="KV441412">
    <property type="protein sequence ID" value="OAF55054.1"/>
    <property type="molecule type" value="Genomic_DNA"/>
</dbReference>
<gene>
    <name evidence="1" type="ORF">VC83_08740</name>
</gene>
<dbReference type="RefSeq" id="XP_024320357.1">
    <property type="nucleotide sequence ID" value="XM_024472283.1"/>
</dbReference>
<dbReference type="OrthoDB" id="21214at2759"/>
<dbReference type="Pfam" id="PF13093">
    <property type="entry name" value="FTA4"/>
    <property type="match status" value="1"/>
</dbReference>
<dbReference type="PANTHER" id="PTHR42040:SF1">
    <property type="entry name" value="INNER KINETOCHORE SUBUNIT FTA4"/>
    <property type="match status" value="1"/>
</dbReference>
<dbReference type="eggNOG" id="ENOG502S9QD">
    <property type="taxonomic scope" value="Eukaryota"/>
</dbReference>
<dbReference type="GeneID" id="36291779"/>
<dbReference type="InterPro" id="IPR025207">
    <property type="entry name" value="Sim4_Fta4"/>
</dbReference>
<dbReference type="AlphaFoldDB" id="A0A177A295"/>
<dbReference type="PANTHER" id="PTHR42040">
    <property type="entry name" value="INNER KINETOCHORE SUBUNIT FTA4"/>
    <property type="match status" value="1"/>
</dbReference>
<name>A0A177A295_9PEZI</name>
<accession>A0A177A295</accession>
<evidence type="ECO:0000313" key="1">
    <source>
        <dbReference type="EMBL" id="OAF55054.1"/>
    </source>
</evidence>
<dbReference type="Proteomes" id="UP000077154">
    <property type="component" value="Unassembled WGS sequence"/>
</dbReference>
<protein>
    <recommendedName>
        <fullName evidence="2">Kinetochore protein</fullName>
    </recommendedName>
</protein>
<sequence length="239" mass="26835">MSAAPAPTILDLKLAFLRSQIQALSAPLRIPVNYQPPDEDQAIRQRAIDDALFQLNARIQEHAKLVYSAPAQRHVAEQVDALYWMAGERDVSGELARGQLELGTDFVADVNITSLPDAWEDEEEVAQRPEEAQRYVELAAHIKGLNDRRTGLREKVARYKALKGVLEPFENSKEDVQGNLCTRDGEVEAELQKMGMLMARVKGRLEGLETSQNQGGEEMDLDFLDQEKKADLLLNDILR</sequence>
<organism evidence="1">
    <name type="scientific">Pseudogymnoascus destructans</name>
    <dbReference type="NCBI Taxonomy" id="655981"/>
    <lineage>
        <taxon>Eukaryota</taxon>
        <taxon>Fungi</taxon>
        <taxon>Dikarya</taxon>
        <taxon>Ascomycota</taxon>
        <taxon>Pezizomycotina</taxon>
        <taxon>Leotiomycetes</taxon>
        <taxon>Thelebolales</taxon>
        <taxon>Thelebolaceae</taxon>
        <taxon>Pseudogymnoascus</taxon>
    </lineage>
</organism>
<reference evidence="1" key="1">
    <citation type="submission" date="2016-03" db="EMBL/GenBank/DDBJ databases">
        <title>Updated assembly of Pseudogymnoascus destructans, the fungus causing white-nose syndrome of bats.</title>
        <authorList>
            <person name="Palmer J.M."/>
            <person name="Drees K.P."/>
            <person name="Foster J.T."/>
            <person name="Lindner D.L."/>
        </authorList>
    </citation>
    <scope>NUCLEOTIDE SEQUENCE [LARGE SCALE GENOMIC DNA]</scope>
    <source>
        <strain evidence="1">20631-21</strain>
    </source>
</reference>